<sequence length="224" mass="26959">MHAQLRQKAVELRLEENLSYSAICQKLKVPKSTLSYWLKEYPLSRERILELKKEGWSKGEASREKFRVTMREKRENKERKIYDTYVKKMDKLPTEAFFVAGLTLYLAEGSKRDYSRIALANTDPGIIKFFINWMVRFLKVDRRKLKAELHLYENMNIRQEEEFWRKEIQFSDKQFFKPQVRKLKKSSFSYKESFRHGTCRIMYGSVDKKTELTVAIKAFINKHF</sequence>
<protein>
    <submittedName>
        <fullName evidence="1">Uncharacterized protein</fullName>
    </submittedName>
</protein>
<dbReference type="Proteomes" id="UP000177167">
    <property type="component" value="Unassembled WGS sequence"/>
</dbReference>
<comment type="caution">
    <text evidence="1">The sequence shown here is derived from an EMBL/GenBank/DDBJ whole genome shotgun (WGS) entry which is preliminary data.</text>
</comment>
<dbReference type="SUPFAM" id="SSF46689">
    <property type="entry name" value="Homeodomain-like"/>
    <property type="match status" value="1"/>
</dbReference>
<accession>A0A1F8FCA7</accession>
<name>A0A1F8FCA7_9BACT</name>
<gene>
    <name evidence="1" type="ORF">A3J46_04755</name>
</gene>
<dbReference type="AlphaFoldDB" id="A0A1F8FCA7"/>
<reference evidence="1 2" key="1">
    <citation type="journal article" date="2016" name="Nat. Commun.">
        <title>Thousands of microbial genomes shed light on interconnected biogeochemical processes in an aquifer system.</title>
        <authorList>
            <person name="Anantharaman K."/>
            <person name="Brown C.T."/>
            <person name="Hug L.A."/>
            <person name="Sharon I."/>
            <person name="Castelle C.J."/>
            <person name="Probst A.J."/>
            <person name="Thomas B.C."/>
            <person name="Singh A."/>
            <person name="Wilkins M.J."/>
            <person name="Karaoz U."/>
            <person name="Brodie E.L."/>
            <person name="Williams K.H."/>
            <person name="Hubbard S.S."/>
            <person name="Banfield J.F."/>
        </authorList>
    </citation>
    <scope>NUCLEOTIDE SEQUENCE [LARGE SCALE GENOMIC DNA]</scope>
</reference>
<proteinExistence type="predicted"/>
<dbReference type="EMBL" id="MGJP01000014">
    <property type="protein sequence ID" value="OGN10190.1"/>
    <property type="molecule type" value="Genomic_DNA"/>
</dbReference>
<dbReference type="InterPro" id="IPR009057">
    <property type="entry name" value="Homeodomain-like_sf"/>
</dbReference>
<organism evidence="1 2">
    <name type="scientific">Candidatus Yanofskybacteria bacterium RIFCSPHIGHO2_02_FULL_41_11</name>
    <dbReference type="NCBI Taxonomy" id="1802675"/>
    <lineage>
        <taxon>Bacteria</taxon>
        <taxon>Candidatus Yanofskyibacteriota</taxon>
    </lineage>
</organism>
<evidence type="ECO:0000313" key="1">
    <source>
        <dbReference type="EMBL" id="OGN10190.1"/>
    </source>
</evidence>
<evidence type="ECO:0000313" key="2">
    <source>
        <dbReference type="Proteomes" id="UP000177167"/>
    </source>
</evidence>